<organism evidence="1">
    <name type="scientific">Oryza punctata</name>
    <name type="common">Red rice</name>
    <dbReference type="NCBI Taxonomy" id="4537"/>
    <lineage>
        <taxon>Eukaryota</taxon>
        <taxon>Viridiplantae</taxon>
        <taxon>Streptophyta</taxon>
        <taxon>Embryophyta</taxon>
        <taxon>Tracheophyta</taxon>
        <taxon>Spermatophyta</taxon>
        <taxon>Magnoliopsida</taxon>
        <taxon>Liliopsida</taxon>
        <taxon>Poales</taxon>
        <taxon>Poaceae</taxon>
        <taxon>BOP clade</taxon>
        <taxon>Oryzoideae</taxon>
        <taxon>Oryzeae</taxon>
        <taxon>Oryzinae</taxon>
        <taxon>Oryza</taxon>
    </lineage>
</organism>
<evidence type="ECO:0000313" key="1">
    <source>
        <dbReference type="EnsemblPlants" id="OPUNC07G07710.1"/>
    </source>
</evidence>
<name>A0A0E0LIR4_ORYPU</name>
<dbReference type="Proteomes" id="UP000026962">
    <property type="component" value="Chromosome 7"/>
</dbReference>
<dbReference type="Gramene" id="OPUNC07G07710.1">
    <property type="protein sequence ID" value="OPUNC07G07710.1"/>
    <property type="gene ID" value="OPUNC07G07710"/>
</dbReference>
<protein>
    <submittedName>
        <fullName evidence="1">Uncharacterized protein</fullName>
    </submittedName>
</protein>
<dbReference type="AlphaFoldDB" id="A0A0E0LIR4"/>
<dbReference type="EnsemblPlants" id="OPUNC07G07710.1">
    <property type="protein sequence ID" value="OPUNC07G07710.1"/>
    <property type="gene ID" value="OPUNC07G07710"/>
</dbReference>
<evidence type="ECO:0000313" key="2">
    <source>
        <dbReference type="Proteomes" id="UP000026962"/>
    </source>
</evidence>
<accession>A0A0E0LIR4</accession>
<dbReference type="HOGENOM" id="CLU_1734462_0_0_1"/>
<sequence length="151" mass="18092">MYRFHQWYIEQLANGREMFGARVKVEKIICGSISRMSSIMKIQLCRKQGVFRVGFMDPCKIIEKTADDFAKETEDNMAWARFRTTVRWVFKEEPDVRMDFSVLWMTENLSHMDFIKVVQEQLMRFIMDEIINPIGEFHNDRRPIIPPHPRS</sequence>
<keyword evidence="2" id="KW-1185">Reference proteome</keyword>
<reference evidence="1" key="2">
    <citation type="submission" date="2018-05" db="EMBL/GenBank/DDBJ databases">
        <title>OpunRS2 (Oryza punctata Reference Sequence Version 2).</title>
        <authorList>
            <person name="Zhang J."/>
            <person name="Kudrna D."/>
            <person name="Lee S."/>
            <person name="Talag J."/>
            <person name="Welchert J."/>
            <person name="Wing R.A."/>
        </authorList>
    </citation>
    <scope>NUCLEOTIDE SEQUENCE [LARGE SCALE GENOMIC DNA]</scope>
</reference>
<reference evidence="1" key="1">
    <citation type="submission" date="2015-04" db="UniProtKB">
        <authorList>
            <consortium name="EnsemblPlants"/>
        </authorList>
    </citation>
    <scope>IDENTIFICATION</scope>
</reference>
<proteinExistence type="predicted"/>